<dbReference type="EMBL" id="FOCT01000002">
    <property type="protein sequence ID" value="SEM99906.1"/>
    <property type="molecule type" value="Genomic_DNA"/>
</dbReference>
<dbReference type="PANTHER" id="PTHR23355:SF9">
    <property type="entry name" value="DIS3-LIKE EXONUCLEASE 2"/>
    <property type="match status" value="1"/>
</dbReference>
<dbReference type="GO" id="GO:0006402">
    <property type="term" value="P:mRNA catabolic process"/>
    <property type="evidence" value="ECO:0007669"/>
    <property type="project" value="TreeGrafter"/>
</dbReference>
<proteinExistence type="predicted"/>
<dbReference type="InterPro" id="IPR050180">
    <property type="entry name" value="RNR_Ribonuclease"/>
</dbReference>
<feature type="domain" description="RNB" evidence="1">
    <location>
        <begin position="238"/>
        <end position="510"/>
    </location>
</feature>
<organism evidence="2 3">
    <name type="scientific">Nitrosospira multiformis</name>
    <dbReference type="NCBI Taxonomy" id="1231"/>
    <lineage>
        <taxon>Bacteria</taxon>
        <taxon>Pseudomonadati</taxon>
        <taxon>Pseudomonadota</taxon>
        <taxon>Betaproteobacteria</taxon>
        <taxon>Nitrosomonadales</taxon>
        <taxon>Nitrosomonadaceae</taxon>
        <taxon>Nitrosospira</taxon>
    </lineage>
</organism>
<gene>
    <name evidence="2" type="ORF">SAMN05216404_10293</name>
</gene>
<accession>A0A1H8CY17</accession>
<dbReference type="SUPFAM" id="SSF50249">
    <property type="entry name" value="Nucleic acid-binding proteins"/>
    <property type="match status" value="1"/>
</dbReference>
<dbReference type="Proteomes" id="UP000183898">
    <property type="component" value="Unassembled WGS sequence"/>
</dbReference>
<dbReference type="GO" id="GO:0003723">
    <property type="term" value="F:RNA binding"/>
    <property type="evidence" value="ECO:0007669"/>
    <property type="project" value="InterPro"/>
</dbReference>
<evidence type="ECO:0000259" key="1">
    <source>
        <dbReference type="SMART" id="SM00955"/>
    </source>
</evidence>
<dbReference type="GO" id="GO:0005829">
    <property type="term" value="C:cytosol"/>
    <property type="evidence" value="ECO:0007669"/>
    <property type="project" value="TreeGrafter"/>
</dbReference>
<dbReference type="AlphaFoldDB" id="A0A1H8CY17"/>
<dbReference type="PANTHER" id="PTHR23355">
    <property type="entry name" value="RIBONUCLEASE"/>
    <property type="match status" value="1"/>
</dbReference>
<name>A0A1H8CY17_9PROT</name>
<dbReference type="GO" id="GO:0004540">
    <property type="term" value="F:RNA nuclease activity"/>
    <property type="evidence" value="ECO:0007669"/>
    <property type="project" value="InterPro"/>
</dbReference>
<protein>
    <submittedName>
        <fullName evidence="2">Exoribonuclease-2</fullName>
    </submittedName>
</protein>
<evidence type="ECO:0000313" key="3">
    <source>
        <dbReference type="Proteomes" id="UP000183898"/>
    </source>
</evidence>
<reference evidence="2 3" key="1">
    <citation type="submission" date="2016-10" db="EMBL/GenBank/DDBJ databases">
        <authorList>
            <person name="de Groot N.N."/>
        </authorList>
    </citation>
    <scope>NUCLEOTIDE SEQUENCE [LARGE SCALE GENOMIC DNA]</scope>
    <source>
        <strain evidence="2 3">Nl18</strain>
    </source>
</reference>
<dbReference type="RefSeq" id="WP_074744098.1">
    <property type="nucleotide sequence ID" value="NZ_FOCT01000002.1"/>
</dbReference>
<sequence length="617" mass="69187">MNVFYEEEGTFKVGAVLADNTTSLQVEAPHGKRAKIKAASVLLRFDAPSLTEFMDVAQKTAEDLDPNFLWECCESEVEFASDALAADYFGDRVTPEEAAAVLIRLHSAPMYFYKKGRGRYKAAPPKALEAALASQEKKRRQAEQQARYMQSLSEFILPEEFKPTLFNLLYRPEKNSVEWKALDAVCAATKLSVSQLLQKCGAIPSTHDYHLNRFLLEHFPEGTGFDELGADQLAVLPDLPVADVAAFSIDDVTTTEIDDAFSVTPLTLGSFRIGIHIAVPTLGIAPGSLLDKVAEQRISTVYIPGNKITMLPEPVIQQYTLSEKQLRPAVSMYLDVADDFTVTATSTRVEQVKVAANLRHDTLEEQFNESTLAGGSIDHPFGRELAALWNFACKMEALRGKTNDSNNERIDYNFNLHGDHIMITERRRGSPIDKVVSELMIFVNAEWGRLLADSGVAGIYRSQGNGKVRMSTSPAPHQGLGVSQYAWISSPMRRYVDFINQRQLVALLRGEEPPYTRESESLHMFMRNFESTYEVYGDFQRSMERYWCLRWLLQENVLATGAQVLKENLVKLDRLPLVARVASLPELPPETAVEVEISNIDLLELTFSIKFLRKLQA</sequence>
<dbReference type="SMART" id="SM00955">
    <property type="entry name" value="RNB"/>
    <property type="match status" value="1"/>
</dbReference>
<dbReference type="Pfam" id="PF00773">
    <property type="entry name" value="RNB"/>
    <property type="match status" value="2"/>
</dbReference>
<dbReference type="InterPro" id="IPR001900">
    <property type="entry name" value="RNase_II/R"/>
</dbReference>
<dbReference type="InterPro" id="IPR012340">
    <property type="entry name" value="NA-bd_OB-fold"/>
</dbReference>
<evidence type="ECO:0000313" key="2">
    <source>
        <dbReference type="EMBL" id="SEM99906.1"/>
    </source>
</evidence>